<accession>A0ABY9SX87</accession>
<dbReference type="RefSeq" id="WP_310763437.1">
    <property type="nucleotide sequence ID" value="NZ_CP134050.1"/>
</dbReference>
<evidence type="ECO:0000313" key="3">
    <source>
        <dbReference type="Proteomes" id="UP001256827"/>
    </source>
</evidence>
<evidence type="ECO:0000313" key="2">
    <source>
        <dbReference type="EMBL" id="WNC12167.1"/>
    </source>
</evidence>
<name>A0ABY9SX87_BREBE</name>
<reference evidence="2 3" key="1">
    <citation type="submission" date="2023-09" db="EMBL/GenBank/DDBJ databases">
        <title>Complete Genome and Methylome dissection of Bacillus brevis NEB573 original source of BbsI restriction endonuclease.</title>
        <authorList>
            <person name="Fomenkov A."/>
            <person name="Roberts R.D."/>
        </authorList>
    </citation>
    <scope>NUCLEOTIDE SEQUENCE [LARGE SCALE GENOMIC DNA]</scope>
    <source>
        <strain evidence="2 3">NEB573</strain>
    </source>
</reference>
<dbReference type="Proteomes" id="UP001256827">
    <property type="component" value="Chromosome"/>
</dbReference>
<keyword evidence="3" id="KW-1185">Reference proteome</keyword>
<dbReference type="EMBL" id="CP134050">
    <property type="protein sequence ID" value="WNC12167.1"/>
    <property type="molecule type" value="Genomic_DNA"/>
</dbReference>
<sequence length="54" mass="5710">MANESKQQLDNEELKTLGTHAAGVPDLFETRKAQEGETVEPPKHPGGAGSSGTY</sequence>
<feature type="region of interest" description="Disordered" evidence="1">
    <location>
        <begin position="1"/>
        <end position="54"/>
    </location>
</feature>
<evidence type="ECO:0000256" key="1">
    <source>
        <dbReference type="SAM" id="MobiDB-lite"/>
    </source>
</evidence>
<protein>
    <submittedName>
        <fullName evidence="2">Uncharacterized protein</fullName>
    </submittedName>
</protein>
<proteinExistence type="predicted"/>
<organism evidence="2 3">
    <name type="scientific">Brevibacillus brevis</name>
    <name type="common">Bacillus brevis</name>
    <dbReference type="NCBI Taxonomy" id="1393"/>
    <lineage>
        <taxon>Bacteria</taxon>
        <taxon>Bacillati</taxon>
        <taxon>Bacillota</taxon>
        <taxon>Bacilli</taxon>
        <taxon>Bacillales</taxon>
        <taxon>Paenibacillaceae</taxon>
        <taxon>Brevibacillus</taxon>
    </lineage>
</organism>
<feature type="compositionally biased region" description="Basic and acidic residues" evidence="1">
    <location>
        <begin position="28"/>
        <end position="43"/>
    </location>
</feature>
<gene>
    <name evidence="2" type="ORF">RGB73_15595</name>
</gene>